<dbReference type="Gene3D" id="3.10.129.10">
    <property type="entry name" value="Hotdog Thioesterase"/>
    <property type="match status" value="1"/>
</dbReference>
<proteinExistence type="inferred from homology"/>
<protein>
    <submittedName>
        <fullName evidence="3">Acyl-CoA thioesterase</fullName>
    </submittedName>
</protein>
<gene>
    <name evidence="3" type="ORF">EFD62_04590</name>
</gene>
<sequence>MFTSETEIIVRYAETDQMGIVHHSNYPIWFEAARTEFIKSMGMPYSKIEERGFMLPLIELTCRYKGSARYEDRVIVKTCVKQISYSRVTFSYEVFKGCDNSLITTGQTVHAWTNRSLKPINIKKHAPDIFELLNKAIL</sequence>
<dbReference type="OrthoDB" id="9800856at2"/>
<dbReference type="InterPro" id="IPR006684">
    <property type="entry name" value="YbgC/YbaW"/>
</dbReference>
<organism evidence="3 4">
    <name type="scientific">Acetivibrio mesophilus</name>
    <dbReference type="NCBI Taxonomy" id="2487273"/>
    <lineage>
        <taxon>Bacteria</taxon>
        <taxon>Bacillati</taxon>
        <taxon>Bacillota</taxon>
        <taxon>Clostridia</taxon>
        <taxon>Eubacteriales</taxon>
        <taxon>Oscillospiraceae</taxon>
        <taxon>Acetivibrio</taxon>
    </lineage>
</organism>
<reference evidence="4" key="1">
    <citation type="submission" date="2018-11" db="EMBL/GenBank/DDBJ databases">
        <title>Genome sequencing of a novel mesophilic and cellulolytic organism within the genus Hungateiclostridium.</title>
        <authorList>
            <person name="Rettenmaier R."/>
            <person name="Liebl W."/>
            <person name="Zverlov V."/>
        </authorList>
    </citation>
    <scope>NUCLEOTIDE SEQUENCE [LARGE SCALE GENOMIC DNA]</scope>
    <source>
        <strain evidence="4">N2K1</strain>
    </source>
</reference>
<dbReference type="Pfam" id="PF13279">
    <property type="entry name" value="4HBT_2"/>
    <property type="match status" value="1"/>
</dbReference>
<comment type="similarity">
    <text evidence="1">Belongs to the 4-hydroxybenzoyl-CoA thioesterase family.</text>
</comment>
<keyword evidence="2" id="KW-0378">Hydrolase</keyword>
<dbReference type="AlphaFoldDB" id="A0A4Q0I7U1"/>
<dbReference type="CDD" id="cd00586">
    <property type="entry name" value="4HBT"/>
    <property type="match status" value="1"/>
</dbReference>
<keyword evidence="4" id="KW-1185">Reference proteome</keyword>
<dbReference type="PIRSF" id="PIRSF003230">
    <property type="entry name" value="YbgC"/>
    <property type="match status" value="1"/>
</dbReference>
<evidence type="ECO:0000256" key="2">
    <source>
        <dbReference type="ARBA" id="ARBA00022801"/>
    </source>
</evidence>
<evidence type="ECO:0000313" key="4">
    <source>
        <dbReference type="Proteomes" id="UP000289166"/>
    </source>
</evidence>
<dbReference type="SUPFAM" id="SSF54637">
    <property type="entry name" value="Thioesterase/thiol ester dehydrase-isomerase"/>
    <property type="match status" value="1"/>
</dbReference>
<evidence type="ECO:0000313" key="3">
    <source>
        <dbReference type="EMBL" id="RXE60037.1"/>
    </source>
</evidence>
<evidence type="ECO:0000256" key="1">
    <source>
        <dbReference type="ARBA" id="ARBA00005953"/>
    </source>
</evidence>
<dbReference type="EMBL" id="RLII01000003">
    <property type="protein sequence ID" value="RXE60037.1"/>
    <property type="molecule type" value="Genomic_DNA"/>
</dbReference>
<dbReference type="RefSeq" id="WP_069193299.1">
    <property type="nucleotide sequence ID" value="NZ_RLII01000003.1"/>
</dbReference>
<dbReference type="NCBIfam" id="TIGR00051">
    <property type="entry name" value="YbgC/FadM family acyl-CoA thioesterase"/>
    <property type="match status" value="1"/>
</dbReference>
<dbReference type="InterPro" id="IPR050563">
    <property type="entry name" value="4-hydroxybenzoyl-CoA_TE"/>
</dbReference>
<name>A0A4Q0I7U1_9FIRM</name>
<dbReference type="Proteomes" id="UP000289166">
    <property type="component" value="Unassembled WGS sequence"/>
</dbReference>
<accession>A0A4Q0I7U1</accession>
<dbReference type="InterPro" id="IPR029069">
    <property type="entry name" value="HotDog_dom_sf"/>
</dbReference>
<dbReference type="GO" id="GO:0047617">
    <property type="term" value="F:fatty acyl-CoA hydrolase activity"/>
    <property type="evidence" value="ECO:0007669"/>
    <property type="project" value="TreeGrafter"/>
</dbReference>
<comment type="caution">
    <text evidence="3">The sequence shown here is derived from an EMBL/GenBank/DDBJ whole genome shotgun (WGS) entry which is preliminary data.</text>
</comment>
<dbReference type="PANTHER" id="PTHR31793:SF27">
    <property type="entry name" value="NOVEL THIOESTERASE SUPERFAMILY DOMAIN AND SAPOSIN A-TYPE DOMAIN CONTAINING PROTEIN (0610012H03RIK)"/>
    <property type="match status" value="1"/>
</dbReference>
<dbReference type="PANTHER" id="PTHR31793">
    <property type="entry name" value="4-HYDROXYBENZOYL-COA THIOESTERASE FAMILY MEMBER"/>
    <property type="match status" value="1"/>
</dbReference>